<dbReference type="RefSeq" id="WP_285761369.1">
    <property type="nucleotide sequence ID" value="NZ_BSQG01000009.1"/>
</dbReference>
<organism evidence="1 2">
    <name type="scientific">Nocardiopsis ansamitocini</name>
    <dbReference type="NCBI Taxonomy" id="1670832"/>
    <lineage>
        <taxon>Bacteria</taxon>
        <taxon>Bacillati</taxon>
        <taxon>Actinomycetota</taxon>
        <taxon>Actinomycetes</taxon>
        <taxon>Streptosporangiales</taxon>
        <taxon>Nocardiopsidaceae</taxon>
        <taxon>Nocardiopsis</taxon>
    </lineage>
</organism>
<dbReference type="Gene3D" id="2.30.110.10">
    <property type="entry name" value="Electron Transport, Fmn-binding Protein, Chain A"/>
    <property type="match status" value="1"/>
</dbReference>
<comment type="caution">
    <text evidence="1">The sequence shown here is derived from an EMBL/GenBank/DDBJ whole genome shotgun (WGS) entry which is preliminary data.</text>
</comment>
<dbReference type="InterPro" id="IPR012349">
    <property type="entry name" value="Split_barrel_FMN-bd"/>
</dbReference>
<proteinExistence type="predicted"/>
<dbReference type="EMBL" id="BSQG01000009">
    <property type="protein sequence ID" value="GLU49832.1"/>
    <property type="molecule type" value="Genomic_DNA"/>
</dbReference>
<accession>A0A9W6UKK5</accession>
<evidence type="ECO:0008006" key="3">
    <source>
        <dbReference type="Google" id="ProtNLM"/>
    </source>
</evidence>
<dbReference type="InterPro" id="IPR019965">
    <property type="entry name" value="PPOX_F420-dep_Rv2061_put"/>
</dbReference>
<dbReference type="SUPFAM" id="SSF50475">
    <property type="entry name" value="FMN-binding split barrel"/>
    <property type="match status" value="1"/>
</dbReference>
<protein>
    <recommendedName>
        <fullName evidence="3">Pyridoxamine 5'-phosphate oxidase putative domain-containing protein</fullName>
    </recommendedName>
</protein>
<reference evidence="1" key="1">
    <citation type="submission" date="2023-02" db="EMBL/GenBank/DDBJ databases">
        <title>Nocardiopsis ansamitocini NBRC 112285.</title>
        <authorList>
            <person name="Ichikawa N."/>
            <person name="Sato H."/>
            <person name="Tonouchi N."/>
        </authorList>
    </citation>
    <scope>NUCLEOTIDE SEQUENCE</scope>
    <source>
        <strain evidence="1">NBRC 112285</strain>
    </source>
</reference>
<gene>
    <name evidence="1" type="ORF">Nans01_41830</name>
</gene>
<sequence>MAAFLETLRRHRTGLLRTYLSDGTGGVDTPVSIVVDGDRVLFQTWEDSDKAERLSRNPMTELRPCTIGGRPTGPAARGEVRLLLGAKARDAAHLLQRRHPALHRWAVPLSYRLMHRRTLHYELRVVEEPGPGVIDRQRSDRGPPE</sequence>
<evidence type="ECO:0000313" key="1">
    <source>
        <dbReference type="EMBL" id="GLU49832.1"/>
    </source>
</evidence>
<keyword evidence="2" id="KW-1185">Reference proteome</keyword>
<dbReference type="NCBIfam" id="TIGR03666">
    <property type="entry name" value="Rv2061_F420"/>
    <property type="match status" value="1"/>
</dbReference>
<name>A0A9W6UKK5_9ACTN</name>
<dbReference type="AlphaFoldDB" id="A0A9W6UKK5"/>
<evidence type="ECO:0000313" key="2">
    <source>
        <dbReference type="Proteomes" id="UP001165092"/>
    </source>
</evidence>
<dbReference type="Proteomes" id="UP001165092">
    <property type="component" value="Unassembled WGS sequence"/>
</dbReference>